<comment type="caution">
    <text evidence="2">The sequence shown here is derived from an EMBL/GenBank/DDBJ whole genome shotgun (WGS) entry which is preliminary data.</text>
</comment>
<dbReference type="Proteomes" id="UP001234178">
    <property type="component" value="Unassembled WGS sequence"/>
</dbReference>
<feature type="region of interest" description="Disordered" evidence="1">
    <location>
        <begin position="1"/>
        <end position="30"/>
    </location>
</feature>
<gene>
    <name evidence="2" type="ORF">OUZ56_004299</name>
</gene>
<dbReference type="EMBL" id="JAOYFB010000001">
    <property type="protein sequence ID" value="KAK4002475.1"/>
    <property type="molecule type" value="Genomic_DNA"/>
</dbReference>
<evidence type="ECO:0000256" key="1">
    <source>
        <dbReference type="SAM" id="MobiDB-lite"/>
    </source>
</evidence>
<evidence type="ECO:0000313" key="2">
    <source>
        <dbReference type="EMBL" id="KAK4002475.1"/>
    </source>
</evidence>
<feature type="region of interest" description="Disordered" evidence="1">
    <location>
        <begin position="88"/>
        <end position="109"/>
    </location>
</feature>
<feature type="region of interest" description="Disordered" evidence="1">
    <location>
        <begin position="47"/>
        <end position="70"/>
    </location>
</feature>
<protein>
    <submittedName>
        <fullName evidence="2">Uncharacterized protein</fullName>
    </submittedName>
</protein>
<sequence>MKEDEASRMPCSNRLYSNEGDSNNKREIREGVVTRSVRLADNSETMIRKESHAGGTKDPSHYRWQKKKRNDRRCVQYRPFENGVATIPGESCPQGLDVEGVGENGRGAR</sequence>
<accession>A0ABQ9YPC2</accession>
<reference evidence="2 3" key="1">
    <citation type="journal article" date="2023" name="Nucleic Acids Res.">
        <title>The hologenome of Daphnia magna reveals possible DNA methylation and microbiome-mediated evolution of the host genome.</title>
        <authorList>
            <person name="Chaturvedi A."/>
            <person name="Li X."/>
            <person name="Dhandapani V."/>
            <person name="Marshall H."/>
            <person name="Kissane S."/>
            <person name="Cuenca-Cambronero M."/>
            <person name="Asole G."/>
            <person name="Calvet F."/>
            <person name="Ruiz-Romero M."/>
            <person name="Marangio P."/>
            <person name="Guigo R."/>
            <person name="Rago D."/>
            <person name="Mirbahai L."/>
            <person name="Eastwood N."/>
            <person name="Colbourne J.K."/>
            <person name="Zhou J."/>
            <person name="Mallon E."/>
            <person name="Orsini L."/>
        </authorList>
    </citation>
    <scope>NUCLEOTIDE SEQUENCE [LARGE SCALE GENOMIC DNA]</scope>
    <source>
        <strain evidence="2">LRV0_1</strain>
    </source>
</reference>
<name>A0ABQ9YPC2_9CRUS</name>
<keyword evidence="3" id="KW-1185">Reference proteome</keyword>
<evidence type="ECO:0000313" key="3">
    <source>
        <dbReference type="Proteomes" id="UP001234178"/>
    </source>
</evidence>
<organism evidence="2 3">
    <name type="scientific">Daphnia magna</name>
    <dbReference type="NCBI Taxonomy" id="35525"/>
    <lineage>
        <taxon>Eukaryota</taxon>
        <taxon>Metazoa</taxon>
        <taxon>Ecdysozoa</taxon>
        <taxon>Arthropoda</taxon>
        <taxon>Crustacea</taxon>
        <taxon>Branchiopoda</taxon>
        <taxon>Diplostraca</taxon>
        <taxon>Cladocera</taxon>
        <taxon>Anomopoda</taxon>
        <taxon>Daphniidae</taxon>
        <taxon>Daphnia</taxon>
    </lineage>
</organism>
<proteinExistence type="predicted"/>